<accession>A0A150N6A2</accession>
<dbReference type="PATRIC" id="fig|153151.4.peg.742"/>
<comment type="similarity">
    <text evidence="1">Belongs to the nitroreductase family.</text>
</comment>
<dbReference type="CDD" id="cd02137">
    <property type="entry name" value="MhqN-like"/>
    <property type="match status" value="1"/>
</dbReference>
<feature type="domain" description="Nitroreductase" evidence="3">
    <location>
        <begin position="16"/>
        <end position="190"/>
    </location>
</feature>
<comment type="caution">
    <text evidence="4">The sequence shown here is derived from an EMBL/GenBank/DDBJ whole genome shotgun (WGS) entry which is preliminary data.</text>
</comment>
<dbReference type="Pfam" id="PF00881">
    <property type="entry name" value="Nitroreductase"/>
    <property type="match status" value="1"/>
</dbReference>
<evidence type="ECO:0000259" key="3">
    <source>
        <dbReference type="Pfam" id="PF00881"/>
    </source>
</evidence>
<gene>
    <name evidence="4" type="ORF">B4110_1028</name>
</gene>
<name>A0A150N6A2_9BACL</name>
<dbReference type="Gene3D" id="3.40.109.10">
    <property type="entry name" value="NADH Oxidase"/>
    <property type="match status" value="1"/>
</dbReference>
<keyword evidence="2 4" id="KW-0560">Oxidoreductase</keyword>
<evidence type="ECO:0000313" key="4">
    <source>
        <dbReference type="EMBL" id="KYD32218.1"/>
    </source>
</evidence>
<reference evidence="4 5" key="1">
    <citation type="submission" date="2016-01" db="EMBL/GenBank/DDBJ databases">
        <title>Draft Genome Sequences of Seven Thermophilic Sporeformers Isolated from Foods.</title>
        <authorList>
            <person name="Berendsen E.M."/>
            <person name="Wells-Bennik M.H."/>
            <person name="Krawcyk A.O."/>
            <person name="De Jong A."/>
            <person name="Holsappel S."/>
            <person name="Eijlander R.T."/>
            <person name="Kuipers O.P."/>
        </authorList>
    </citation>
    <scope>NUCLEOTIDE SEQUENCE [LARGE SCALE GENOMIC DNA]</scope>
    <source>
        <strain evidence="4 5">B4110</strain>
    </source>
</reference>
<evidence type="ECO:0000256" key="1">
    <source>
        <dbReference type="ARBA" id="ARBA00007118"/>
    </source>
</evidence>
<dbReference type="InterPro" id="IPR029479">
    <property type="entry name" value="Nitroreductase"/>
</dbReference>
<evidence type="ECO:0000313" key="5">
    <source>
        <dbReference type="Proteomes" id="UP000075324"/>
    </source>
</evidence>
<dbReference type="AlphaFoldDB" id="A0A150N6A2"/>
<dbReference type="InterPro" id="IPR000415">
    <property type="entry name" value="Nitroreductase-like"/>
</dbReference>
<dbReference type="Proteomes" id="UP000075324">
    <property type="component" value="Unassembled WGS sequence"/>
</dbReference>
<dbReference type="PANTHER" id="PTHR43673">
    <property type="entry name" value="NAD(P)H NITROREDUCTASE YDGI-RELATED"/>
    <property type="match status" value="1"/>
</dbReference>
<dbReference type="SUPFAM" id="SSF55469">
    <property type="entry name" value="FMN-dependent nitroreductase-like"/>
    <property type="match status" value="1"/>
</dbReference>
<dbReference type="EC" id="1.5.1.34" evidence="4"/>
<dbReference type="PANTHER" id="PTHR43673:SF3">
    <property type="entry name" value="NAD(P)H NITROREDUCTASE YODC-RELATED"/>
    <property type="match status" value="1"/>
</dbReference>
<organism evidence="4 5">
    <name type="scientific">Parageobacillus toebii</name>
    <dbReference type="NCBI Taxonomy" id="153151"/>
    <lineage>
        <taxon>Bacteria</taxon>
        <taxon>Bacillati</taxon>
        <taxon>Bacillota</taxon>
        <taxon>Bacilli</taxon>
        <taxon>Bacillales</taxon>
        <taxon>Anoxybacillaceae</taxon>
        <taxon>Parageobacillus</taxon>
    </lineage>
</organism>
<dbReference type="GO" id="GO:0004155">
    <property type="term" value="F:6,7-dihydropteridine reductase activity"/>
    <property type="evidence" value="ECO:0007669"/>
    <property type="project" value="UniProtKB-EC"/>
</dbReference>
<protein>
    <submittedName>
        <fullName evidence="4">Dihydropteridine reductase</fullName>
        <ecNumber evidence="4">1.5.1.34</ecNumber>
    </submittedName>
</protein>
<evidence type="ECO:0000256" key="2">
    <source>
        <dbReference type="ARBA" id="ARBA00023002"/>
    </source>
</evidence>
<dbReference type="RefSeq" id="WP_015863251.1">
    <property type="nucleotide sequence ID" value="NZ_CP133588.1"/>
</dbReference>
<dbReference type="EMBL" id="LQYW01000019">
    <property type="protein sequence ID" value="KYD32218.1"/>
    <property type="molecule type" value="Genomic_DNA"/>
</dbReference>
<proteinExistence type="inferred from homology"/>
<sequence>MGNAIHTPAKDFFTVINERQSTRKYDPNVSISKEELREIIELAGKAPSAWNLQHWHFVIIHGKEAQQRLYPIAYHQQQIVDASAVIAVLGDLEANRNTDAVYDPLVNEGVMSTEIKERIAQQIEAAYKNKEYVRDAAFSNASLAAMQLMLAATAKGWATCPIGGFNAEQFKQEFHISDRYIPVMLITIGKSIAPARRTTRLPIEAITTWVER</sequence>